<dbReference type="AlphaFoldDB" id="A0A645I6M6"/>
<dbReference type="Gene3D" id="3.30.1180.10">
    <property type="match status" value="1"/>
</dbReference>
<gene>
    <name evidence="2" type="primary">degV_32</name>
    <name evidence="2" type="ORF">SDC9_194497</name>
</gene>
<organism evidence="2">
    <name type="scientific">bioreactor metagenome</name>
    <dbReference type="NCBI Taxonomy" id="1076179"/>
    <lineage>
        <taxon>unclassified sequences</taxon>
        <taxon>metagenomes</taxon>
        <taxon>ecological metagenomes</taxon>
    </lineage>
</organism>
<comment type="caution">
    <text evidence="2">The sequence shown here is derived from an EMBL/GenBank/DDBJ whole genome shotgun (WGS) entry which is preliminary data.</text>
</comment>
<evidence type="ECO:0000313" key="2">
    <source>
        <dbReference type="EMBL" id="MPN46898.1"/>
    </source>
</evidence>
<dbReference type="Pfam" id="PF02645">
    <property type="entry name" value="DegV"/>
    <property type="match status" value="1"/>
</dbReference>
<dbReference type="EMBL" id="VSSQ01107942">
    <property type="protein sequence ID" value="MPN46898.1"/>
    <property type="molecule type" value="Genomic_DNA"/>
</dbReference>
<dbReference type="PROSITE" id="PS51482">
    <property type="entry name" value="DEGV"/>
    <property type="match status" value="1"/>
</dbReference>
<dbReference type="PANTHER" id="PTHR33434:SF3">
    <property type="entry name" value="DEGV DOMAIN-CONTAINING PROTEIN YITS"/>
    <property type="match status" value="1"/>
</dbReference>
<keyword evidence="1" id="KW-0446">Lipid-binding</keyword>
<proteinExistence type="predicted"/>
<dbReference type="InterPro" id="IPR050270">
    <property type="entry name" value="DegV_domain_contain"/>
</dbReference>
<dbReference type="Gene3D" id="3.40.50.10440">
    <property type="entry name" value="Dihydroxyacetone kinase, domain 1"/>
    <property type="match status" value="1"/>
</dbReference>
<reference evidence="2" key="1">
    <citation type="submission" date="2019-08" db="EMBL/GenBank/DDBJ databases">
        <authorList>
            <person name="Kucharzyk K."/>
            <person name="Murdoch R.W."/>
            <person name="Higgins S."/>
            <person name="Loffler F."/>
        </authorList>
    </citation>
    <scope>NUCLEOTIDE SEQUENCE</scope>
</reference>
<dbReference type="InterPro" id="IPR003797">
    <property type="entry name" value="DegV"/>
</dbReference>
<dbReference type="NCBIfam" id="TIGR00762">
    <property type="entry name" value="DegV"/>
    <property type="match status" value="1"/>
</dbReference>
<evidence type="ECO:0000256" key="1">
    <source>
        <dbReference type="ARBA" id="ARBA00023121"/>
    </source>
</evidence>
<sequence>MMRVMAQNYEGLDIHVMDTRSISYGAGGQAVLAANLARDGYTMEEIIEAVEYSIRESKVYFCLSTLDYLARGGRIGKVAAVLGSLLKIKPVITCNVEGAYAIAAKVRGRAHAINETITLAVAEAKKCIACSVAVVDGNAKDEAARVMQQIKQLIPNCKSFIEGTVGPALAVHTGPGLLGIYVQALPVMK</sequence>
<name>A0A645I6M6_9ZZZZ</name>
<accession>A0A645I6M6</accession>
<dbReference type="SUPFAM" id="SSF82549">
    <property type="entry name" value="DAK1/DegV-like"/>
    <property type="match status" value="1"/>
</dbReference>
<protein>
    <submittedName>
        <fullName evidence="2">Protein DegV</fullName>
    </submittedName>
</protein>
<dbReference type="GO" id="GO:0008289">
    <property type="term" value="F:lipid binding"/>
    <property type="evidence" value="ECO:0007669"/>
    <property type="project" value="UniProtKB-KW"/>
</dbReference>
<dbReference type="PANTHER" id="PTHR33434">
    <property type="entry name" value="DEGV DOMAIN-CONTAINING PROTEIN DR_1986-RELATED"/>
    <property type="match status" value="1"/>
</dbReference>
<dbReference type="InterPro" id="IPR043168">
    <property type="entry name" value="DegV_C"/>
</dbReference>